<keyword evidence="1" id="KW-0238">DNA-binding</keyword>
<dbReference type="PROSITE" id="PS50943">
    <property type="entry name" value="HTH_CROC1"/>
    <property type="match status" value="1"/>
</dbReference>
<dbReference type="InterPro" id="IPR013096">
    <property type="entry name" value="Cupin_2"/>
</dbReference>
<dbReference type="GO" id="GO:0005829">
    <property type="term" value="C:cytosol"/>
    <property type="evidence" value="ECO:0007669"/>
    <property type="project" value="TreeGrafter"/>
</dbReference>
<name>A0A1N6S1B8_9FIRM</name>
<evidence type="ECO:0000259" key="2">
    <source>
        <dbReference type="PROSITE" id="PS50943"/>
    </source>
</evidence>
<dbReference type="Pfam" id="PF07883">
    <property type="entry name" value="Cupin_2"/>
    <property type="match status" value="1"/>
</dbReference>
<dbReference type="Pfam" id="PF01381">
    <property type="entry name" value="HTH_3"/>
    <property type="match status" value="1"/>
</dbReference>
<protein>
    <submittedName>
        <fullName evidence="3">Transcriptional regulator, XRE family with cupin sensor</fullName>
    </submittedName>
</protein>
<accession>A0A1N6S1B8</accession>
<dbReference type="SUPFAM" id="SSF51182">
    <property type="entry name" value="RmlC-like cupins"/>
    <property type="match status" value="1"/>
</dbReference>
<dbReference type="SMART" id="SM00530">
    <property type="entry name" value="HTH_XRE"/>
    <property type="match status" value="1"/>
</dbReference>
<dbReference type="Proteomes" id="UP000185669">
    <property type="component" value="Unassembled WGS sequence"/>
</dbReference>
<dbReference type="PANTHER" id="PTHR46797">
    <property type="entry name" value="HTH-TYPE TRANSCRIPTIONAL REGULATOR"/>
    <property type="match status" value="1"/>
</dbReference>
<gene>
    <name evidence="3" type="ORF">SAMN05421834_103155</name>
</gene>
<dbReference type="OrthoDB" id="9814553at2"/>
<evidence type="ECO:0000256" key="1">
    <source>
        <dbReference type="ARBA" id="ARBA00023125"/>
    </source>
</evidence>
<dbReference type="SUPFAM" id="SSF47413">
    <property type="entry name" value="lambda repressor-like DNA-binding domains"/>
    <property type="match status" value="1"/>
</dbReference>
<proteinExistence type="predicted"/>
<evidence type="ECO:0000313" key="3">
    <source>
        <dbReference type="EMBL" id="SIQ34855.1"/>
    </source>
</evidence>
<dbReference type="EMBL" id="FTNC01000003">
    <property type="protein sequence ID" value="SIQ34855.1"/>
    <property type="molecule type" value="Genomic_DNA"/>
</dbReference>
<dbReference type="CDD" id="cd02209">
    <property type="entry name" value="cupin_XRE_C"/>
    <property type="match status" value="1"/>
</dbReference>
<dbReference type="InterPro" id="IPR010982">
    <property type="entry name" value="Lambda_DNA-bd_dom_sf"/>
</dbReference>
<dbReference type="RefSeq" id="WP_076544002.1">
    <property type="nucleotide sequence ID" value="NZ_FTNC01000003.1"/>
</dbReference>
<dbReference type="Gene3D" id="1.10.260.40">
    <property type="entry name" value="lambda repressor-like DNA-binding domains"/>
    <property type="match status" value="1"/>
</dbReference>
<dbReference type="GO" id="GO:0003700">
    <property type="term" value="F:DNA-binding transcription factor activity"/>
    <property type="evidence" value="ECO:0007669"/>
    <property type="project" value="TreeGrafter"/>
</dbReference>
<evidence type="ECO:0000313" key="4">
    <source>
        <dbReference type="Proteomes" id="UP000185669"/>
    </source>
</evidence>
<dbReference type="PANTHER" id="PTHR46797:SF1">
    <property type="entry name" value="METHYLPHOSPHONATE SYNTHASE"/>
    <property type="match status" value="1"/>
</dbReference>
<dbReference type="Gene3D" id="2.60.120.10">
    <property type="entry name" value="Jelly Rolls"/>
    <property type="match status" value="1"/>
</dbReference>
<organism evidence="3 4">
    <name type="scientific">Halanaerobium kushneri</name>
    <dbReference type="NCBI Taxonomy" id="56779"/>
    <lineage>
        <taxon>Bacteria</taxon>
        <taxon>Bacillati</taxon>
        <taxon>Bacillota</taxon>
        <taxon>Clostridia</taxon>
        <taxon>Halanaerobiales</taxon>
        <taxon>Halanaerobiaceae</taxon>
        <taxon>Halanaerobium</taxon>
    </lineage>
</organism>
<keyword evidence="4" id="KW-1185">Reference proteome</keyword>
<dbReference type="STRING" id="56779.SAMN05421834_103155"/>
<dbReference type="InterPro" id="IPR011051">
    <property type="entry name" value="RmlC_Cupin_sf"/>
</dbReference>
<feature type="domain" description="HTH cro/C1-type" evidence="2">
    <location>
        <begin position="13"/>
        <end position="67"/>
    </location>
</feature>
<reference evidence="4" key="1">
    <citation type="submission" date="2017-01" db="EMBL/GenBank/DDBJ databases">
        <authorList>
            <person name="Varghese N."/>
            <person name="Submissions S."/>
        </authorList>
    </citation>
    <scope>NUCLEOTIDE SEQUENCE [LARGE SCALE GENOMIC DNA]</scope>
    <source>
        <strain evidence="4">ATCC 700103</strain>
    </source>
</reference>
<sequence length="189" mass="21676">MVTEKYSYVGEKIKLERLNHDLTLQELADETGLSVSFLSQLENGKIAPSLKALDKIASFFSIHIANLFVKPQSLETYHFSNSDHIEVENDNKFLKFLMPKLEEMEVVLLTLEDQNENFDYTTHKGVEFVYVLEGKVVLDFSNNQEKLICEEGDSMIYIAQRPHRILNAHSGSSKCFIINLEKSESINIK</sequence>
<dbReference type="InterPro" id="IPR050807">
    <property type="entry name" value="TransReg_Diox_bact_type"/>
</dbReference>
<dbReference type="InterPro" id="IPR001387">
    <property type="entry name" value="Cro/C1-type_HTH"/>
</dbReference>
<dbReference type="AlphaFoldDB" id="A0A1N6S1B8"/>
<dbReference type="GO" id="GO:0003677">
    <property type="term" value="F:DNA binding"/>
    <property type="evidence" value="ECO:0007669"/>
    <property type="project" value="UniProtKB-KW"/>
</dbReference>
<dbReference type="CDD" id="cd00093">
    <property type="entry name" value="HTH_XRE"/>
    <property type="match status" value="1"/>
</dbReference>
<dbReference type="InterPro" id="IPR014710">
    <property type="entry name" value="RmlC-like_jellyroll"/>
</dbReference>